<dbReference type="InterPro" id="IPR038765">
    <property type="entry name" value="Papain-like_cys_pep_sf"/>
</dbReference>
<organism evidence="2 3">
    <name type="scientific">Dissostichus mawsoni</name>
    <name type="common">Antarctic cod</name>
    <dbReference type="NCBI Taxonomy" id="36200"/>
    <lineage>
        <taxon>Eukaryota</taxon>
        <taxon>Metazoa</taxon>
        <taxon>Chordata</taxon>
        <taxon>Craniata</taxon>
        <taxon>Vertebrata</taxon>
        <taxon>Euteleostomi</taxon>
        <taxon>Actinopterygii</taxon>
        <taxon>Neopterygii</taxon>
        <taxon>Teleostei</taxon>
        <taxon>Neoteleostei</taxon>
        <taxon>Acanthomorphata</taxon>
        <taxon>Eupercaria</taxon>
        <taxon>Perciformes</taxon>
        <taxon>Notothenioidei</taxon>
        <taxon>Nototheniidae</taxon>
        <taxon>Dissostichus</taxon>
    </lineage>
</organism>
<comment type="caution">
    <text evidence="2">The sequence shown here is derived from an EMBL/GenBank/DDBJ whole genome shotgun (WGS) entry which is preliminary data.</text>
</comment>
<proteinExistence type="predicted"/>
<evidence type="ECO:0000313" key="2">
    <source>
        <dbReference type="EMBL" id="KAF3856882.1"/>
    </source>
</evidence>
<gene>
    <name evidence="2" type="ORF">F7725_017605</name>
</gene>
<name>A0A7J5Z4X3_DISMA</name>
<feature type="region of interest" description="Disordered" evidence="1">
    <location>
        <begin position="123"/>
        <end position="206"/>
    </location>
</feature>
<dbReference type="EMBL" id="JAAKFY010000006">
    <property type="protein sequence ID" value="KAF3856882.1"/>
    <property type="molecule type" value="Genomic_DNA"/>
</dbReference>
<keyword evidence="3" id="KW-1185">Reference proteome</keyword>
<dbReference type="SUPFAM" id="SSF54001">
    <property type="entry name" value="Cysteine proteinases"/>
    <property type="match status" value="1"/>
</dbReference>
<dbReference type="AlphaFoldDB" id="A0A7J5Z4X3"/>
<dbReference type="OrthoDB" id="8951552at2759"/>
<sequence length="429" mass="48380">MQMEGNLMHSFTETWETEHKFVINGDKPAQRALTVLSITTQTRVGRDLMAWAGVAGRAAAELKMDKRKKRPGGAEKLRLKKLKSLEVEAAKYSKLTDLFGAGVTTPAGAAAPGDERVEAYMPRQVQGKSSWSVQGESQTNSDSPKTAPPEREKAVESEEYVSPKTGSPEREKAVESEEYVSPKTGSPDERETAVESESASAQRQDHLRGKQLLRAVSVPKPFTVNKPWTVERDDWFGDRGNYGNDCGIFMLMYALYTILYAPYDFTIIDMPALRKWWCVMLMENFDLGSHSKMFAHWTETSKALLRGEVPPVFRVRKRKRKLDDITEKEEQLQRHPADVSIGKDVEKTMEAPTSKIVQDCKKAAEWVVAHKHLCTRVHLPDAVSMGEAQLREAVKLGRKNLTNVTRMRWRQSWSHSSLGLNIWKTCGPS</sequence>
<protein>
    <submittedName>
        <fullName evidence="2">Uncharacterized protein</fullName>
    </submittedName>
</protein>
<reference evidence="2 3" key="1">
    <citation type="submission" date="2020-03" db="EMBL/GenBank/DDBJ databases">
        <title>Dissostichus mawsoni Genome sequencing and assembly.</title>
        <authorList>
            <person name="Park H."/>
        </authorList>
    </citation>
    <scope>NUCLEOTIDE SEQUENCE [LARGE SCALE GENOMIC DNA]</scope>
    <source>
        <strain evidence="2">DM0001</strain>
        <tissue evidence="2">Muscle</tissue>
    </source>
</reference>
<evidence type="ECO:0000313" key="3">
    <source>
        <dbReference type="Proteomes" id="UP000518266"/>
    </source>
</evidence>
<feature type="compositionally biased region" description="Polar residues" evidence="1">
    <location>
        <begin position="126"/>
        <end position="144"/>
    </location>
</feature>
<evidence type="ECO:0000256" key="1">
    <source>
        <dbReference type="SAM" id="MobiDB-lite"/>
    </source>
</evidence>
<dbReference type="Gene3D" id="3.40.395.10">
    <property type="entry name" value="Adenoviral Proteinase, Chain A"/>
    <property type="match status" value="1"/>
</dbReference>
<accession>A0A7J5Z4X3</accession>
<dbReference type="Proteomes" id="UP000518266">
    <property type="component" value="Unassembled WGS sequence"/>
</dbReference>